<reference evidence="1" key="1">
    <citation type="submission" date="2018-05" db="EMBL/GenBank/DDBJ databases">
        <authorList>
            <person name="Lanie J.A."/>
            <person name="Ng W.-L."/>
            <person name="Kazmierczak K.M."/>
            <person name="Andrzejewski T.M."/>
            <person name="Davidsen T.M."/>
            <person name="Wayne K.J."/>
            <person name="Tettelin H."/>
            <person name="Glass J.I."/>
            <person name="Rusch D."/>
            <person name="Podicherti R."/>
            <person name="Tsui H.-C.T."/>
            <person name="Winkler M.E."/>
        </authorList>
    </citation>
    <scope>NUCLEOTIDE SEQUENCE</scope>
</reference>
<proteinExistence type="predicted"/>
<gene>
    <name evidence="1" type="ORF">METZ01_LOCUS7710</name>
</gene>
<dbReference type="AlphaFoldDB" id="A0A381NJR3"/>
<protein>
    <submittedName>
        <fullName evidence="1">Uncharacterized protein</fullName>
    </submittedName>
</protein>
<evidence type="ECO:0000313" key="1">
    <source>
        <dbReference type="EMBL" id="SUZ54856.1"/>
    </source>
</evidence>
<accession>A0A381NJR3</accession>
<organism evidence="1">
    <name type="scientific">marine metagenome</name>
    <dbReference type="NCBI Taxonomy" id="408172"/>
    <lineage>
        <taxon>unclassified sequences</taxon>
        <taxon>metagenomes</taxon>
        <taxon>ecological metagenomes</taxon>
    </lineage>
</organism>
<name>A0A381NJR3_9ZZZZ</name>
<dbReference type="EMBL" id="UINC01000410">
    <property type="protein sequence ID" value="SUZ54856.1"/>
    <property type="molecule type" value="Genomic_DNA"/>
</dbReference>
<sequence length="51" mass="6006">MILVKPGLCPTIIALLYLLFSLRTQSKIRSDEEWYKFSENIFDLTLIESKK</sequence>